<dbReference type="SUPFAM" id="SSF51391">
    <property type="entry name" value="Thiamin phosphate synthase"/>
    <property type="match status" value="1"/>
</dbReference>
<dbReference type="InterPro" id="IPR036206">
    <property type="entry name" value="ThiamineP_synth_sf"/>
</dbReference>
<name>A0A0B7NYQ0_PROFF</name>
<dbReference type="NCBIfam" id="TIGR00693">
    <property type="entry name" value="thiE"/>
    <property type="match status" value="1"/>
</dbReference>
<evidence type="ECO:0000256" key="6">
    <source>
        <dbReference type="ARBA" id="ARBA00022977"/>
    </source>
</evidence>
<dbReference type="Pfam" id="PF02581">
    <property type="entry name" value="TMP-TENI"/>
    <property type="match status" value="1"/>
</dbReference>
<feature type="binding site" evidence="10">
    <location>
        <position position="142"/>
    </location>
    <ligand>
        <name>4-amino-2-methyl-5-(diphosphooxymethyl)pyrimidine</name>
        <dbReference type="ChEBI" id="CHEBI:57841"/>
    </ligand>
</feature>
<evidence type="ECO:0000313" key="15">
    <source>
        <dbReference type="EMBL" id="CEP26354.1"/>
    </source>
</evidence>
<dbReference type="HAMAP" id="MF_00097">
    <property type="entry name" value="TMP_synthase"/>
    <property type="match status" value="1"/>
</dbReference>
<comment type="caution">
    <text evidence="10">Lacks conserved residue(s) required for the propagation of feature annotation.</text>
</comment>
<comment type="catalytic activity">
    <reaction evidence="9 10 11">
        <text>2-[(2R,5Z)-2-carboxy-4-methylthiazol-5(2H)-ylidene]ethyl phosphate + 4-amino-2-methyl-5-(diphosphooxymethyl)pyrimidine + 2 H(+) = thiamine phosphate + CO2 + diphosphate</text>
        <dbReference type="Rhea" id="RHEA:47844"/>
        <dbReference type="ChEBI" id="CHEBI:15378"/>
        <dbReference type="ChEBI" id="CHEBI:16526"/>
        <dbReference type="ChEBI" id="CHEBI:33019"/>
        <dbReference type="ChEBI" id="CHEBI:37575"/>
        <dbReference type="ChEBI" id="CHEBI:57841"/>
        <dbReference type="ChEBI" id="CHEBI:62899"/>
        <dbReference type="EC" id="2.5.1.3"/>
    </reaction>
</comment>
<dbReference type="GO" id="GO:0005737">
    <property type="term" value="C:cytoplasm"/>
    <property type="evidence" value="ECO:0007669"/>
    <property type="project" value="TreeGrafter"/>
</dbReference>
<dbReference type="InterPro" id="IPR013785">
    <property type="entry name" value="Aldolase_TIM"/>
</dbReference>
<dbReference type="UniPathway" id="UPA00060">
    <property type="reaction ID" value="UER00141"/>
</dbReference>
<feature type="region of interest" description="Disordered" evidence="13">
    <location>
        <begin position="1"/>
        <end position="32"/>
    </location>
</feature>
<organism evidence="15">
    <name type="scientific">Propionibacterium freudenreichii subsp. freudenreichii</name>
    <dbReference type="NCBI Taxonomy" id="66712"/>
    <lineage>
        <taxon>Bacteria</taxon>
        <taxon>Bacillati</taxon>
        <taxon>Actinomycetota</taxon>
        <taxon>Actinomycetes</taxon>
        <taxon>Propionibacteriales</taxon>
        <taxon>Propionibacteriaceae</taxon>
        <taxon>Propionibacterium</taxon>
    </lineage>
</organism>
<dbReference type="CDD" id="cd00564">
    <property type="entry name" value="TMP_TenI"/>
    <property type="match status" value="1"/>
</dbReference>
<evidence type="ECO:0000259" key="14">
    <source>
        <dbReference type="Pfam" id="PF02581"/>
    </source>
</evidence>
<accession>A0A0B7NYQ0</accession>
<dbReference type="GO" id="GO:0009228">
    <property type="term" value="P:thiamine biosynthetic process"/>
    <property type="evidence" value="ECO:0007669"/>
    <property type="project" value="UniProtKB-KW"/>
</dbReference>
<protein>
    <recommendedName>
        <fullName evidence="10">Thiamine-phosphate synthase</fullName>
        <shortName evidence="10">TP synthase</shortName>
        <shortName evidence="10">TPS</shortName>
        <ecNumber evidence="10">2.5.1.3</ecNumber>
    </recommendedName>
    <alternativeName>
        <fullName evidence="10">Thiamine-phosphate pyrophosphorylase</fullName>
        <shortName evidence="10">TMP pyrophosphorylase</shortName>
        <shortName evidence="10">TMP-PPase</shortName>
    </alternativeName>
</protein>
<dbReference type="GO" id="GO:0004789">
    <property type="term" value="F:thiamine-phosphate diphosphorylase activity"/>
    <property type="evidence" value="ECO:0007669"/>
    <property type="project" value="UniProtKB-UniRule"/>
</dbReference>
<evidence type="ECO:0000256" key="9">
    <source>
        <dbReference type="ARBA" id="ARBA00047883"/>
    </source>
</evidence>
<evidence type="ECO:0000256" key="13">
    <source>
        <dbReference type="SAM" id="MobiDB-lite"/>
    </source>
</evidence>
<evidence type="ECO:0000256" key="3">
    <source>
        <dbReference type="ARBA" id="ARBA00022679"/>
    </source>
</evidence>
<evidence type="ECO:0000256" key="5">
    <source>
        <dbReference type="ARBA" id="ARBA00022842"/>
    </source>
</evidence>
<evidence type="ECO:0000256" key="11">
    <source>
        <dbReference type="RuleBase" id="RU003826"/>
    </source>
</evidence>
<gene>
    <name evidence="15" type="primary">thiE1</name>
    <name evidence="10" type="synonym">thiE</name>
    <name evidence="15" type="ORF">PFCIRM138_06745</name>
</gene>
<feature type="region of interest" description="Disordered" evidence="13">
    <location>
        <begin position="248"/>
        <end position="283"/>
    </location>
</feature>
<comment type="similarity">
    <text evidence="10 11">Belongs to the thiamine-phosphate synthase family.</text>
</comment>
<keyword evidence="6 10" id="KW-0784">Thiamine biosynthesis</keyword>
<dbReference type="AlphaFoldDB" id="A0A0B7NYQ0"/>
<evidence type="ECO:0000256" key="7">
    <source>
        <dbReference type="ARBA" id="ARBA00047334"/>
    </source>
</evidence>
<keyword evidence="5 10" id="KW-0460">Magnesium</keyword>
<feature type="binding site" evidence="10">
    <location>
        <position position="201"/>
    </location>
    <ligand>
        <name>2-[(2R,5Z)-2-carboxy-4-methylthiazol-5(2H)-ylidene]ethyl phosphate</name>
        <dbReference type="ChEBI" id="CHEBI:62899"/>
    </ligand>
</feature>
<feature type="binding site" evidence="10">
    <location>
        <position position="174"/>
    </location>
    <ligand>
        <name>4-amino-2-methyl-5-(diphosphooxymethyl)pyrimidine</name>
        <dbReference type="ChEBI" id="CHEBI:57841"/>
    </ligand>
</feature>
<feature type="binding site" evidence="10">
    <location>
        <position position="104"/>
    </location>
    <ligand>
        <name>Mg(2+)</name>
        <dbReference type="ChEBI" id="CHEBI:18420"/>
    </ligand>
</feature>
<dbReference type="EMBL" id="LM676401">
    <property type="protein sequence ID" value="CEP26354.1"/>
    <property type="molecule type" value="Genomic_DNA"/>
</dbReference>
<reference evidence="15" key="1">
    <citation type="submission" date="2014-08" db="EMBL/GenBank/DDBJ databases">
        <authorList>
            <person name="Falentin Helene"/>
        </authorList>
    </citation>
    <scope>NUCLEOTIDE SEQUENCE</scope>
</reference>
<comment type="function">
    <text evidence="1 10">Condenses 4-methyl-5-(beta-hydroxyethyl)thiazole monophosphate (THZ-P) and 2-methyl-4-amino-5-hydroxymethyl pyrimidine pyrophosphate (HMP-PP) to form thiamine monophosphate (TMP).</text>
</comment>
<proteinExistence type="inferred from homology"/>
<dbReference type="InterPro" id="IPR022998">
    <property type="entry name" value="ThiamineP_synth_TenI"/>
</dbReference>
<keyword evidence="4 10" id="KW-0479">Metal-binding</keyword>
<evidence type="ECO:0000256" key="4">
    <source>
        <dbReference type="ARBA" id="ARBA00022723"/>
    </source>
</evidence>
<feature type="binding site" evidence="10">
    <location>
        <begin position="171"/>
        <end position="173"/>
    </location>
    <ligand>
        <name>2-[(2R,5Z)-2-carboxy-4-methylthiazol-5(2H)-ylidene]ethyl phosphate</name>
        <dbReference type="ChEBI" id="CHEBI:62899"/>
    </ligand>
</feature>
<feature type="binding site" evidence="10">
    <location>
        <begin position="221"/>
        <end position="222"/>
    </location>
    <ligand>
        <name>2-[(2R,5Z)-2-carboxy-4-methylthiazol-5(2H)-ylidene]ethyl phosphate</name>
        <dbReference type="ChEBI" id="CHEBI:62899"/>
    </ligand>
</feature>
<evidence type="ECO:0000256" key="1">
    <source>
        <dbReference type="ARBA" id="ARBA00003814"/>
    </source>
</evidence>
<evidence type="ECO:0000256" key="8">
    <source>
        <dbReference type="ARBA" id="ARBA00047851"/>
    </source>
</evidence>
<dbReference type="EC" id="2.5.1.3" evidence="10"/>
<dbReference type="GO" id="GO:0009229">
    <property type="term" value="P:thiamine diphosphate biosynthetic process"/>
    <property type="evidence" value="ECO:0007669"/>
    <property type="project" value="UniProtKB-UniRule"/>
</dbReference>
<sequence length="283" mass="29080">MRPAMLRSEDRPMPRSDAQPDAQFDRQPGAGRRRSVDLSVYLVTDTEQCGGVDGVVRTVREAVPAGVTLVQLRDHHLSDDDFVALGRRLVDVLDGTGVPLLIDDRVHLVGPIGAQGAHVGQDDMPIDRARAMLGPDAVLGLSTQTPGHVAAARAMGEQLVDYLGVGALHSTGTKPEAGDLGMATVASVVEVSPWPVCAIGGVKADDAAPLAAIGCDGMSVVSAICGQPDIAAATRRLVDAWSRATGVPAAHTGHTAGNPVGQASPASQDPSASPNPSPDKAAR</sequence>
<comment type="pathway">
    <text evidence="2 10 12">Cofactor biosynthesis; thiamine diphosphate biosynthesis; thiamine phosphate from 4-amino-2-methyl-5-diphosphomethylpyrimidine and 4-methyl-5-(2-phosphoethyl)-thiazole: step 1/1.</text>
</comment>
<dbReference type="Gene3D" id="3.20.20.70">
    <property type="entry name" value="Aldolase class I"/>
    <property type="match status" value="1"/>
</dbReference>
<evidence type="ECO:0000256" key="12">
    <source>
        <dbReference type="RuleBase" id="RU004253"/>
    </source>
</evidence>
<feature type="compositionally biased region" description="Low complexity" evidence="13">
    <location>
        <begin position="262"/>
        <end position="274"/>
    </location>
</feature>
<dbReference type="GO" id="GO:0000287">
    <property type="term" value="F:magnesium ion binding"/>
    <property type="evidence" value="ECO:0007669"/>
    <property type="project" value="UniProtKB-UniRule"/>
</dbReference>
<dbReference type="InterPro" id="IPR034291">
    <property type="entry name" value="TMP_synthase"/>
</dbReference>
<keyword evidence="3 10" id="KW-0808">Transferase</keyword>
<comment type="catalytic activity">
    <reaction evidence="7 10 11">
        <text>4-methyl-5-(2-phosphooxyethyl)-thiazole + 4-amino-2-methyl-5-(diphosphooxymethyl)pyrimidine + H(+) = thiamine phosphate + diphosphate</text>
        <dbReference type="Rhea" id="RHEA:22328"/>
        <dbReference type="ChEBI" id="CHEBI:15378"/>
        <dbReference type="ChEBI" id="CHEBI:33019"/>
        <dbReference type="ChEBI" id="CHEBI:37575"/>
        <dbReference type="ChEBI" id="CHEBI:57841"/>
        <dbReference type="ChEBI" id="CHEBI:58296"/>
        <dbReference type="EC" id="2.5.1.3"/>
    </reaction>
</comment>
<dbReference type="PANTHER" id="PTHR20857">
    <property type="entry name" value="THIAMINE-PHOSPHATE PYROPHOSPHORYLASE"/>
    <property type="match status" value="1"/>
</dbReference>
<feature type="domain" description="Thiamine phosphate synthase/TenI" evidence="14">
    <location>
        <begin position="40"/>
        <end position="224"/>
    </location>
</feature>
<feature type="binding site" evidence="10">
    <location>
        <position position="123"/>
    </location>
    <ligand>
        <name>Mg(2+)</name>
        <dbReference type="ChEBI" id="CHEBI:18420"/>
    </ligand>
</feature>
<feature type="binding site" evidence="10">
    <location>
        <position position="103"/>
    </location>
    <ligand>
        <name>4-amino-2-methyl-5-(diphosphooxymethyl)pyrimidine</name>
        <dbReference type="ChEBI" id="CHEBI:57841"/>
    </ligand>
</feature>
<comment type="catalytic activity">
    <reaction evidence="8 10 11">
        <text>2-(2-carboxy-4-methylthiazol-5-yl)ethyl phosphate + 4-amino-2-methyl-5-(diphosphooxymethyl)pyrimidine + 2 H(+) = thiamine phosphate + CO2 + diphosphate</text>
        <dbReference type="Rhea" id="RHEA:47848"/>
        <dbReference type="ChEBI" id="CHEBI:15378"/>
        <dbReference type="ChEBI" id="CHEBI:16526"/>
        <dbReference type="ChEBI" id="CHEBI:33019"/>
        <dbReference type="ChEBI" id="CHEBI:37575"/>
        <dbReference type="ChEBI" id="CHEBI:57841"/>
        <dbReference type="ChEBI" id="CHEBI:62890"/>
        <dbReference type="EC" id="2.5.1.3"/>
    </reaction>
</comment>
<comment type="cofactor">
    <cofactor evidence="10">
        <name>Mg(2+)</name>
        <dbReference type="ChEBI" id="CHEBI:18420"/>
    </cofactor>
    <text evidence="10">Binds 1 Mg(2+) ion per subunit.</text>
</comment>
<evidence type="ECO:0000256" key="2">
    <source>
        <dbReference type="ARBA" id="ARBA00005165"/>
    </source>
</evidence>
<dbReference type="PANTHER" id="PTHR20857:SF15">
    <property type="entry name" value="THIAMINE-PHOSPHATE SYNTHASE"/>
    <property type="match status" value="1"/>
</dbReference>
<evidence type="ECO:0000256" key="10">
    <source>
        <dbReference type="HAMAP-Rule" id="MF_00097"/>
    </source>
</evidence>